<dbReference type="Gene3D" id="1.20.58.1480">
    <property type="match status" value="1"/>
</dbReference>
<dbReference type="Pfam" id="PF02190">
    <property type="entry name" value="LON_substr_bdg"/>
    <property type="match status" value="1"/>
</dbReference>
<dbReference type="FunFam" id="3.40.50.300:FF:000382">
    <property type="entry name" value="Lon protease homolog 2, peroxisomal"/>
    <property type="match status" value="1"/>
</dbReference>
<organism evidence="18 19">
    <name type="scientific">Desulfoglaeba alkanexedens ALDC</name>
    <dbReference type="NCBI Taxonomy" id="980445"/>
    <lineage>
        <taxon>Bacteria</taxon>
        <taxon>Pseudomonadati</taxon>
        <taxon>Thermodesulfobacteriota</taxon>
        <taxon>Syntrophobacteria</taxon>
        <taxon>Syntrophobacterales</taxon>
        <taxon>Syntrophobacteraceae</taxon>
        <taxon>Desulfoglaeba</taxon>
    </lineage>
</organism>
<dbReference type="GO" id="GO:0004252">
    <property type="term" value="F:serine-type endopeptidase activity"/>
    <property type="evidence" value="ECO:0007669"/>
    <property type="project" value="UniProtKB-UniRule"/>
</dbReference>
<sequence>MKQAFPSELPVIALRHPVILPAMILPMFVGEDRERLAMEAARLCGGYLLLTGCWDGAAELHGKDASAAGPPPFGCVALLLRSTELEDGRLKVLVQGIAKARILEITKTEPHRRARIEPVVEEEPPVDQELVQLMEQVRHAARRLFLIRGISSGDAGAILEGVRSPGRLADLIAMNLDPEGGVCREFTAPGDPVRRLHQVHELLRRELDRMEVRVEIELEAENALRRRHKERYLREQLRAIRRELGEWNEEGDAVLLREKIDEAGMPEAARREAIRQLQRLEQMPPDAAESAVVRTYLDWLTEMPWNKVTPDRLDLKEASRVLDEDHYDMERVKERILDFLGVCKLKRSVRGPILCLVGPPGVGKTSLGRSIARAMGRRFVRMSLGGIRDEAEIRGHRRTYLGALPGRIIEGIRNAGTRNPVFMLDEIDKVGRDFRGDPAAALLEVLDPEQNRNFSDHYLNVAFDLSSVLFITTANAADSIPAALLDRLEVIHLTGYTEREKIVIAEKFLLPRQLSAHGLSREVLAVHSRTLAEIVRRYTQESGVRQLEREIASLCRKVARRMAEGASPPFRVTRRALKGYLGPPPFAESEVRKDNPPGVALGLAWTPHGGEVLTVEASVMPGKGELILTGHMGEVMKESARAALSYVRSRSESLAIPSDFYTNQDVHLHVPAGAIPKDGPSAGLAMAVALVSALSQRPVRAGVAMTGEISLLGDVLPVGGLKEKVLAALRHQIREVIVPAGNEADVRELPAYLKRRLKAIPVQHLGQVFGSVLGSTISGERGDV</sequence>
<dbReference type="OrthoDB" id="9803599at2"/>
<dbReference type="GO" id="GO:0043565">
    <property type="term" value="F:sequence-specific DNA binding"/>
    <property type="evidence" value="ECO:0007669"/>
    <property type="project" value="UniProtKB-UniRule"/>
</dbReference>
<reference evidence="18 19" key="1">
    <citation type="submission" date="2019-05" db="EMBL/GenBank/DDBJ databases">
        <title>The Complete Genome Sequence of the n-alkane-degrading Desulfoglaeba alkanexedens ALDC reveals multiple alkylsuccinate synthase gene clusters.</title>
        <authorList>
            <person name="Callaghan A.V."/>
            <person name="Davidova I.A."/>
            <person name="Duncan K.E."/>
            <person name="Morris B."/>
            <person name="McInerney M.J."/>
        </authorList>
    </citation>
    <scope>NUCLEOTIDE SEQUENCE [LARGE SCALE GENOMIC DNA]</scope>
    <source>
        <strain evidence="18 19">ALDC</strain>
    </source>
</reference>
<reference evidence="18 19" key="2">
    <citation type="submission" date="2019-05" db="EMBL/GenBank/DDBJ databases">
        <authorList>
            <person name="Suflita J.M."/>
            <person name="Marks C.R."/>
        </authorList>
    </citation>
    <scope>NUCLEOTIDE SEQUENCE [LARGE SCALE GENOMIC DNA]</scope>
    <source>
        <strain evidence="18 19">ALDC</strain>
    </source>
</reference>
<dbReference type="InterPro" id="IPR004815">
    <property type="entry name" value="Lon_bac/euk-typ"/>
</dbReference>
<dbReference type="AlphaFoldDB" id="A0A4P8L1P9"/>
<evidence type="ECO:0000256" key="14">
    <source>
        <dbReference type="RuleBase" id="RU000591"/>
    </source>
</evidence>
<dbReference type="InterPro" id="IPR008268">
    <property type="entry name" value="Peptidase_S16_AS"/>
</dbReference>
<dbReference type="InterPro" id="IPR003593">
    <property type="entry name" value="AAA+_ATPase"/>
</dbReference>
<feature type="domain" description="Lon N-terminal" evidence="17">
    <location>
        <begin position="9"/>
        <end position="207"/>
    </location>
</feature>
<dbReference type="SUPFAM" id="SSF88697">
    <property type="entry name" value="PUA domain-like"/>
    <property type="match status" value="1"/>
</dbReference>
<dbReference type="InterPro" id="IPR020568">
    <property type="entry name" value="Ribosomal_Su5_D2-typ_SF"/>
</dbReference>
<feature type="active site" evidence="9 11">
    <location>
        <position position="681"/>
    </location>
</feature>
<dbReference type="Gene3D" id="2.30.130.40">
    <property type="entry name" value="LON domain-like"/>
    <property type="match status" value="1"/>
</dbReference>
<keyword evidence="4 9" id="KW-0547">Nucleotide-binding</keyword>
<evidence type="ECO:0000256" key="9">
    <source>
        <dbReference type="HAMAP-Rule" id="MF_01973"/>
    </source>
</evidence>
<evidence type="ECO:0000256" key="3">
    <source>
        <dbReference type="ARBA" id="ARBA00022670"/>
    </source>
</evidence>
<dbReference type="PRINTS" id="PR00830">
    <property type="entry name" value="ENDOLAPTASE"/>
</dbReference>
<dbReference type="SMART" id="SM00464">
    <property type="entry name" value="LON"/>
    <property type="match status" value="1"/>
</dbReference>
<dbReference type="GO" id="GO:0005737">
    <property type="term" value="C:cytoplasm"/>
    <property type="evidence" value="ECO:0007669"/>
    <property type="project" value="UniProtKB-SubCell"/>
</dbReference>
<dbReference type="InterPro" id="IPR003111">
    <property type="entry name" value="Lon_prtase_N"/>
</dbReference>
<evidence type="ECO:0000259" key="16">
    <source>
        <dbReference type="PROSITE" id="PS51786"/>
    </source>
</evidence>
<dbReference type="FunFam" id="1.20.5.5270:FF:000002">
    <property type="entry name" value="Lon protease homolog"/>
    <property type="match status" value="1"/>
</dbReference>
<feature type="active site" evidence="9 11">
    <location>
        <position position="724"/>
    </location>
</feature>
<evidence type="ECO:0000259" key="17">
    <source>
        <dbReference type="PROSITE" id="PS51787"/>
    </source>
</evidence>
<dbReference type="GO" id="GO:0016887">
    <property type="term" value="F:ATP hydrolysis activity"/>
    <property type="evidence" value="ECO:0007669"/>
    <property type="project" value="UniProtKB-UniRule"/>
</dbReference>
<keyword evidence="2 9" id="KW-0963">Cytoplasm</keyword>
<comment type="catalytic activity">
    <reaction evidence="9 10 13">
        <text>Hydrolysis of proteins in presence of ATP.</text>
        <dbReference type="EC" id="3.4.21.53"/>
    </reaction>
</comment>
<keyword evidence="5 9" id="KW-0378">Hydrolase</keyword>
<dbReference type="EMBL" id="CP040098">
    <property type="protein sequence ID" value="QCQ21796.1"/>
    <property type="molecule type" value="Genomic_DNA"/>
</dbReference>
<evidence type="ECO:0000256" key="12">
    <source>
        <dbReference type="PIRSR" id="PIRSR001174-2"/>
    </source>
</evidence>
<dbReference type="Gene3D" id="1.10.8.60">
    <property type="match status" value="1"/>
</dbReference>
<dbReference type="GO" id="GO:0006515">
    <property type="term" value="P:protein quality control for misfolded or incompletely synthesized proteins"/>
    <property type="evidence" value="ECO:0007669"/>
    <property type="project" value="UniProtKB-UniRule"/>
</dbReference>
<evidence type="ECO:0000313" key="19">
    <source>
        <dbReference type="Proteomes" id="UP000298602"/>
    </source>
</evidence>
<evidence type="ECO:0000256" key="4">
    <source>
        <dbReference type="ARBA" id="ARBA00022741"/>
    </source>
</evidence>
<dbReference type="HAMAP" id="MF_01973">
    <property type="entry name" value="lon_bact"/>
    <property type="match status" value="1"/>
</dbReference>
<evidence type="ECO:0000313" key="18">
    <source>
        <dbReference type="EMBL" id="QCQ21796.1"/>
    </source>
</evidence>
<dbReference type="Pfam" id="PF22667">
    <property type="entry name" value="Lon_lid"/>
    <property type="match status" value="1"/>
</dbReference>
<feature type="coiled-coil region" evidence="15">
    <location>
        <begin position="193"/>
        <end position="220"/>
    </location>
</feature>
<dbReference type="RefSeq" id="WP_137423765.1">
    <property type="nucleotide sequence ID" value="NZ_CP040098.1"/>
</dbReference>
<dbReference type="Gene3D" id="1.20.5.5270">
    <property type="match status" value="1"/>
</dbReference>
<dbReference type="KEGG" id="dax:FDQ92_06125"/>
<keyword evidence="7 9" id="KW-0067">ATP-binding</keyword>
<evidence type="ECO:0000256" key="7">
    <source>
        <dbReference type="ARBA" id="ARBA00022840"/>
    </source>
</evidence>
<proteinExistence type="evidence at transcript level"/>
<feature type="binding site" evidence="9 12">
    <location>
        <begin position="358"/>
        <end position="365"/>
    </location>
    <ligand>
        <name>ATP</name>
        <dbReference type="ChEBI" id="CHEBI:30616"/>
    </ligand>
</feature>
<dbReference type="InterPro" id="IPR027543">
    <property type="entry name" value="Lon_bac"/>
</dbReference>
<dbReference type="Gene3D" id="3.30.230.10">
    <property type="match status" value="1"/>
</dbReference>
<gene>
    <name evidence="9 18" type="primary">lon</name>
    <name evidence="18" type="ORF">FDQ92_06125</name>
</gene>
<comment type="subunit">
    <text evidence="9 10">Homohexamer. Organized in a ring with a central cavity.</text>
</comment>
<dbReference type="InterPro" id="IPR054594">
    <property type="entry name" value="Lon_lid"/>
</dbReference>
<dbReference type="Pfam" id="PF00004">
    <property type="entry name" value="AAA"/>
    <property type="match status" value="1"/>
</dbReference>
<dbReference type="InterPro" id="IPR014721">
    <property type="entry name" value="Ribsml_uS5_D2-typ_fold_subgr"/>
</dbReference>
<dbReference type="Gene3D" id="3.40.50.300">
    <property type="entry name" value="P-loop containing nucleotide triphosphate hydrolases"/>
    <property type="match status" value="1"/>
</dbReference>
<feature type="domain" description="Lon proteolytic" evidence="16">
    <location>
        <begin position="594"/>
        <end position="775"/>
    </location>
</feature>
<dbReference type="GO" id="GO:0004176">
    <property type="term" value="F:ATP-dependent peptidase activity"/>
    <property type="evidence" value="ECO:0007669"/>
    <property type="project" value="UniProtKB-UniRule"/>
</dbReference>
<comment type="similarity">
    <text evidence="9 10 13 14">Belongs to the peptidase S16 family.</text>
</comment>
<dbReference type="Pfam" id="PF05362">
    <property type="entry name" value="Lon_C"/>
    <property type="match status" value="1"/>
</dbReference>
<dbReference type="InterPro" id="IPR015947">
    <property type="entry name" value="PUA-like_sf"/>
</dbReference>
<dbReference type="InterPro" id="IPR008269">
    <property type="entry name" value="Lon_proteolytic"/>
</dbReference>
<evidence type="ECO:0000256" key="5">
    <source>
        <dbReference type="ARBA" id="ARBA00022801"/>
    </source>
</evidence>
<evidence type="ECO:0000256" key="13">
    <source>
        <dbReference type="PROSITE-ProRule" id="PRU01122"/>
    </source>
</evidence>
<keyword evidence="3 9" id="KW-0645">Protease</keyword>
<evidence type="ECO:0000256" key="15">
    <source>
        <dbReference type="SAM" id="Coils"/>
    </source>
</evidence>
<name>A0A4P8L1P9_9BACT</name>
<keyword evidence="8 9" id="KW-0346">Stress response</keyword>
<dbReference type="GO" id="GO:0034605">
    <property type="term" value="P:cellular response to heat"/>
    <property type="evidence" value="ECO:0007669"/>
    <property type="project" value="UniProtKB-UniRule"/>
</dbReference>
<dbReference type="PIRSF" id="PIRSF001174">
    <property type="entry name" value="Lon_proteas"/>
    <property type="match status" value="1"/>
</dbReference>
<dbReference type="PROSITE" id="PS51786">
    <property type="entry name" value="LON_PROTEOLYTIC"/>
    <property type="match status" value="1"/>
</dbReference>
<comment type="subcellular location">
    <subcellularLocation>
        <location evidence="1 9 10">Cytoplasm</location>
    </subcellularLocation>
</comment>
<dbReference type="Proteomes" id="UP000298602">
    <property type="component" value="Chromosome"/>
</dbReference>
<comment type="function">
    <text evidence="9">ATP-dependent serine protease that mediates the selective degradation of mutant and abnormal proteins as well as certain short-lived regulatory proteins. Required for cellular homeostasis and for survival from DNA damage and developmental changes induced by stress. Degrades polypeptides processively to yield small peptide fragments that are 5 to 10 amino acids long. Binds to DNA in a double-stranded, site-specific manner.</text>
</comment>
<dbReference type="InterPro" id="IPR003959">
    <property type="entry name" value="ATPase_AAA_core"/>
</dbReference>
<dbReference type="CDD" id="cd19500">
    <property type="entry name" value="RecA-like_Lon"/>
    <property type="match status" value="1"/>
</dbReference>
<dbReference type="InterPro" id="IPR046336">
    <property type="entry name" value="Lon_prtase_N_sf"/>
</dbReference>
<dbReference type="SUPFAM" id="SSF52540">
    <property type="entry name" value="P-loop containing nucleoside triphosphate hydrolases"/>
    <property type="match status" value="1"/>
</dbReference>
<evidence type="ECO:0000256" key="1">
    <source>
        <dbReference type="ARBA" id="ARBA00004496"/>
    </source>
</evidence>
<dbReference type="GO" id="GO:0005524">
    <property type="term" value="F:ATP binding"/>
    <property type="evidence" value="ECO:0007669"/>
    <property type="project" value="UniProtKB-UniRule"/>
</dbReference>
<dbReference type="NCBIfam" id="TIGR00763">
    <property type="entry name" value="lon"/>
    <property type="match status" value="1"/>
</dbReference>
<keyword evidence="19" id="KW-1185">Reference proteome</keyword>
<dbReference type="SUPFAM" id="SSF54211">
    <property type="entry name" value="Ribosomal protein S5 domain 2-like"/>
    <property type="match status" value="1"/>
</dbReference>
<evidence type="ECO:0000256" key="8">
    <source>
        <dbReference type="ARBA" id="ARBA00023016"/>
    </source>
</evidence>
<dbReference type="PROSITE" id="PS51787">
    <property type="entry name" value="LON_N"/>
    <property type="match status" value="1"/>
</dbReference>
<keyword evidence="6 9" id="KW-0720">Serine protease</keyword>
<dbReference type="EC" id="3.4.21.53" evidence="9 10"/>
<comment type="induction">
    <text evidence="9">By heat shock.</text>
</comment>
<evidence type="ECO:0000256" key="10">
    <source>
        <dbReference type="PIRNR" id="PIRNR001174"/>
    </source>
</evidence>
<evidence type="ECO:0000256" key="6">
    <source>
        <dbReference type="ARBA" id="ARBA00022825"/>
    </source>
</evidence>
<dbReference type="SMART" id="SM00382">
    <property type="entry name" value="AAA"/>
    <property type="match status" value="1"/>
</dbReference>
<accession>A0A4P8L1P9</accession>
<dbReference type="InterPro" id="IPR027417">
    <property type="entry name" value="P-loop_NTPase"/>
</dbReference>
<protein>
    <recommendedName>
        <fullName evidence="9 10">Lon protease</fullName>
        <ecNumber evidence="9 10">3.4.21.53</ecNumber>
    </recommendedName>
    <alternativeName>
        <fullName evidence="9">ATP-dependent protease La</fullName>
    </alternativeName>
</protein>
<evidence type="ECO:0000256" key="2">
    <source>
        <dbReference type="ARBA" id="ARBA00022490"/>
    </source>
</evidence>
<dbReference type="PROSITE" id="PS01046">
    <property type="entry name" value="LON_SER"/>
    <property type="match status" value="1"/>
</dbReference>
<dbReference type="InterPro" id="IPR027065">
    <property type="entry name" value="Lon_Prtase"/>
</dbReference>
<dbReference type="PANTHER" id="PTHR10046">
    <property type="entry name" value="ATP DEPENDENT LON PROTEASE FAMILY MEMBER"/>
    <property type="match status" value="1"/>
</dbReference>
<evidence type="ECO:0000256" key="11">
    <source>
        <dbReference type="PIRSR" id="PIRSR001174-1"/>
    </source>
</evidence>
<keyword evidence="15" id="KW-0175">Coiled coil</keyword>